<feature type="domain" description="HTH marR-type" evidence="6">
    <location>
        <begin position="27"/>
        <end position="157"/>
    </location>
</feature>
<protein>
    <submittedName>
        <fullName evidence="7">Organic hydroperoxide resistance transcriptional regulator</fullName>
    </submittedName>
</protein>
<dbReference type="InterPro" id="IPR039422">
    <property type="entry name" value="MarR/SlyA-like"/>
</dbReference>
<evidence type="ECO:0000313" key="7">
    <source>
        <dbReference type="EMBL" id="SJL84422.1"/>
    </source>
</evidence>
<dbReference type="GO" id="GO:0003700">
    <property type="term" value="F:DNA-binding transcription factor activity"/>
    <property type="evidence" value="ECO:0007669"/>
    <property type="project" value="InterPro"/>
</dbReference>
<dbReference type="InterPro" id="IPR000835">
    <property type="entry name" value="HTH_MarR-typ"/>
</dbReference>
<dbReference type="InterPro" id="IPR055166">
    <property type="entry name" value="Transc_reg_Sar_Rot_HTH"/>
</dbReference>
<dbReference type="SUPFAM" id="SSF46785">
    <property type="entry name" value="Winged helix' DNA-binding domain"/>
    <property type="match status" value="1"/>
</dbReference>
<dbReference type="InterPro" id="IPR036388">
    <property type="entry name" value="WH-like_DNA-bd_sf"/>
</dbReference>
<name>A0A1R4B673_9VIBR</name>
<dbReference type="AlphaFoldDB" id="A0A1R4B673"/>
<dbReference type="FunFam" id="1.10.10.10:FF:000163">
    <property type="entry name" value="MarR family transcriptional regulator"/>
    <property type="match status" value="1"/>
</dbReference>
<keyword evidence="2" id="KW-0963">Cytoplasm</keyword>
<dbReference type="PANTHER" id="PTHR33164">
    <property type="entry name" value="TRANSCRIPTIONAL REGULATOR, MARR FAMILY"/>
    <property type="match status" value="1"/>
</dbReference>
<evidence type="ECO:0000256" key="4">
    <source>
        <dbReference type="ARBA" id="ARBA00023125"/>
    </source>
</evidence>
<keyword evidence="4" id="KW-0238">DNA-binding</keyword>
<dbReference type="PROSITE" id="PS50995">
    <property type="entry name" value="HTH_MARR_2"/>
    <property type="match status" value="1"/>
</dbReference>
<evidence type="ECO:0000256" key="1">
    <source>
        <dbReference type="ARBA" id="ARBA00004496"/>
    </source>
</evidence>
<evidence type="ECO:0000256" key="2">
    <source>
        <dbReference type="ARBA" id="ARBA00022490"/>
    </source>
</evidence>
<comment type="subcellular location">
    <subcellularLocation>
        <location evidence="1">Cytoplasm</location>
    </subcellularLocation>
</comment>
<dbReference type="Pfam" id="PF22381">
    <property type="entry name" value="Staph_reg_Sar_Rot"/>
    <property type="match status" value="1"/>
</dbReference>
<evidence type="ECO:0000256" key="3">
    <source>
        <dbReference type="ARBA" id="ARBA00023015"/>
    </source>
</evidence>
<accession>A0A1R4B673</accession>
<evidence type="ECO:0000259" key="6">
    <source>
        <dbReference type="PROSITE" id="PS50995"/>
    </source>
</evidence>
<reference evidence="7 8" key="1">
    <citation type="submission" date="2017-02" db="EMBL/GenBank/DDBJ databases">
        <authorList>
            <person name="Peterson S.W."/>
        </authorList>
    </citation>
    <scope>NUCLEOTIDE SEQUENCE [LARGE SCALE GENOMIC DNA]</scope>
    <source>
        <strain evidence="7 8">CECT 9027</strain>
    </source>
</reference>
<dbReference type="GO" id="GO:0005737">
    <property type="term" value="C:cytoplasm"/>
    <property type="evidence" value="ECO:0007669"/>
    <property type="project" value="UniProtKB-SubCell"/>
</dbReference>
<dbReference type="GO" id="GO:0006950">
    <property type="term" value="P:response to stress"/>
    <property type="evidence" value="ECO:0007669"/>
    <property type="project" value="TreeGrafter"/>
</dbReference>
<dbReference type="PRINTS" id="PR00598">
    <property type="entry name" value="HTHMARR"/>
</dbReference>
<proteinExistence type="predicted"/>
<gene>
    <name evidence="7" type="primary">ohrR</name>
    <name evidence="7" type="ORF">VPAL9027_02406</name>
</gene>
<evidence type="ECO:0000256" key="5">
    <source>
        <dbReference type="ARBA" id="ARBA00023163"/>
    </source>
</evidence>
<evidence type="ECO:0000313" key="8">
    <source>
        <dbReference type="Proteomes" id="UP000189475"/>
    </source>
</evidence>
<dbReference type="GO" id="GO:0003677">
    <property type="term" value="F:DNA binding"/>
    <property type="evidence" value="ECO:0007669"/>
    <property type="project" value="UniProtKB-KW"/>
</dbReference>
<dbReference type="STRING" id="1918946.VPAL9027_02406"/>
<sequence length="160" mass="18146">MMTMSNCTSSSTSDDLDASNDEHLLLDKQMCFPLYSAANAVVRAYRPLLEVLDLTYLQYIVMMVLWQSDGVSVKDLGQRLHLDSGTLTPLLKRLEVKGLVLRKRGEHDERVRTLHLTAQGQELHAKAVSVPAEMFCKLKLAPEEMQMMKLLCEKLLLQLQ</sequence>
<dbReference type="PANTHER" id="PTHR33164:SF100">
    <property type="entry name" value="OSPR"/>
    <property type="match status" value="1"/>
</dbReference>
<organism evidence="7 8">
    <name type="scientific">Vibrio palustris</name>
    <dbReference type="NCBI Taxonomy" id="1918946"/>
    <lineage>
        <taxon>Bacteria</taxon>
        <taxon>Pseudomonadati</taxon>
        <taxon>Pseudomonadota</taxon>
        <taxon>Gammaproteobacteria</taxon>
        <taxon>Vibrionales</taxon>
        <taxon>Vibrionaceae</taxon>
        <taxon>Vibrio</taxon>
    </lineage>
</organism>
<dbReference type="Proteomes" id="UP000189475">
    <property type="component" value="Unassembled WGS sequence"/>
</dbReference>
<dbReference type="EMBL" id="FUFT01000005">
    <property type="protein sequence ID" value="SJL84422.1"/>
    <property type="molecule type" value="Genomic_DNA"/>
</dbReference>
<keyword evidence="8" id="KW-1185">Reference proteome</keyword>
<dbReference type="Gene3D" id="1.10.10.10">
    <property type="entry name" value="Winged helix-like DNA-binding domain superfamily/Winged helix DNA-binding domain"/>
    <property type="match status" value="1"/>
</dbReference>
<keyword evidence="3" id="KW-0805">Transcription regulation</keyword>
<dbReference type="InterPro" id="IPR036390">
    <property type="entry name" value="WH_DNA-bd_sf"/>
</dbReference>
<keyword evidence="5" id="KW-0804">Transcription</keyword>
<dbReference type="SMART" id="SM00347">
    <property type="entry name" value="HTH_MARR"/>
    <property type="match status" value="1"/>
</dbReference>